<keyword evidence="5" id="KW-0804">Transcription</keyword>
<dbReference type="GO" id="GO:0003700">
    <property type="term" value="F:DNA-binding transcription factor activity"/>
    <property type="evidence" value="ECO:0007669"/>
    <property type="project" value="InterPro"/>
</dbReference>
<dbReference type="InterPro" id="IPR036388">
    <property type="entry name" value="WH-like_DNA-bd_sf"/>
</dbReference>
<evidence type="ECO:0000256" key="3">
    <source>
        <dbReference type="ARBA" id="ARBA00023015"/>
    </source>
</evidence>
<reference evidence="7 10" key="2">
    <citation type="submission" date="2018-03" db="EMBL/GenBank/DDBJ databases">
        <title>The uncultured portion of the human microbiome is neutrally assembled.</title>
        <authorList>
            <person name="Jeraldo P."/>
            <person name="Boardman L."/>
            <person name="White B.A."/>
            <person name="Nelson H."/>
            <person name="Goldenfeld N."/>
            <person name="Chia N."/>
        </authorList>
    </citation>
    <scope>NUCLEOTIDE SEQUENCE [LARGE SCALE GENOMIC DNA]</scope>
    <source>
        <strain evidence="7">CIM:MAG 903</strain>
    </source>
</reference>
<dbReference type="Gene3D" id="3.40.640.10">
    <property type="entry name" value="Type I PLP-dependent aspartate aminotransferase-like (Major domain)"/>
    <property type="match status" value="1"/>
</dbReference>
<proteinExistence type="inferred from homology"/>
<dbReference type="Gene3D" id="1.10.10.10">
    <property type="entry name" value="Winged helix-like DNA-binding domain superfamily/Winged helix DNA-binding domain"/>
    <property type="match status" value="1"/>
</dbReference>
<dbReference type="Proteomes" id="UP000246114">
    <property type="component" value="Unassembled WGS sequence"/>
</dbReference>
<dbReference type="GeneID" id="90544906"/>
<dbReference type="GO" id="GO:0030170">
    <property type="term" value="F:pyridoxal phosphate binding"/>
    <property type="evidence" value="ECO:0007669"/>
    <property type="project" value="InterPro"/>
</dbReference>
<evidence type="ECO:0000256" key="2">
    <source>
        <dbReference type="ARBA" id="ARBA00022898"/>
    </source>
</evidence>
<dbReference type="AlphaFoldDB" id="A0A1I2J7F1"/>
<dbReference type="STRING" id="1529.SAMN04487885_10153"/>
<dbReference type="PANTHER" id="PTHR46577">
    <property type="entry name" value="HTH-TYPE TRANSCRIPTIONAL REGULATORY PROTEIN GABR"/>
    <property type="match status" value="1"/>
</dbReference>
<comment type="similarity">
    <text evidence="1">In the C-terminal section; belongs to the class-I pyridoxal-phosphate-dependent aminotransferase family.</text>
</comment>
<dbReference type="SMART" id="SM00345">
    <property type="entry name" value="HTH_GNTR"/>
    <property type="match status" value="1"/>
</dbReference>
<dbReference type="InterPro" id="IPR015421">
    <property type="entry name" value="PyrdxlP-dep_Trfase_major"/>
</dbReference>
<dbReference type="InterPro" id="IPR051446">
    <property type="entry name" value="HTH_trans_reg/aminotransferase"/>
</dbReference>
<dbReference type="RefSeq" id="WP_027638272.1">
    <property type="nucleotide sequence ID" value="NZ_BAAACD010000029.1"/>
</dbReference>
<dbReference type="PANTHER" id="PTHR46577:SF1">
    <property type="entry name" value="HTH-TYPE TRANSCRIPTIONAL REGULATORY PROTEIN GABR"/>
    <property type="match status" value="1"/>
</dbReference>
<protein>
    <submittedName>
        <fullName evidence="8">DNA-binding transcriptional regulator, MocR family, contains an aminotransferase domain</fullName>
    </submittedName>
    <submittedName>
        <fullName evidence="7">PLP-dependent aminotransferase family protein</fullName>
    </submittedName>
</protein>
<dbReference type="InterPro" id="IPR000524">
    <property type="entry name" value="Tscrpt_reg_HTH_GntR"/>
</dbReference>
<organism evidence="8 9">
    <name type="scientific">Clostridium cadaveris</name>
    <dbReference type="NCBI Taxonomy" id="1529"/>
    <lineage>
        <taxon>Bacteria</taxon>
        <taxon>Bacillati</taxon>
        <taxon>Bacillota</taxon>
        <taxon>Clostridia</taxon>
        <taxon>Eubacteriales</taxon>
        <taxon>Clostridiaceae</taxon>
        <taxon>Clostridium</taxon>
    </lineage>
</organism>
<reference evidence="8 9" key="1">
    <citation type="submission" date="2016-10" db="EMBL/GenBank/DDBJ databases">
        <authorList>
            <person name="de Groot N.N."/>
        </authorList>
    </citation>
    <scope>NUCLEOTIDE SEQUENCE [LARGE SCALE GENOMIC DNA]</scope>
    <source>
        <strain evidence="8 9">NLAE-zl-G419</strain>
    </source>
</reference>
<evidence type="ECO:0000313" key="9">
    <source>
        <dbReference type="Proteomes" id="UP000182135"/>
    </source>
</evidence>
<dbReference type="eggNOG" id="COG1167">
    <property type="taxonomic scope" value="Bacteria"/>
</dbReference>
<evidence type="ECO:0000313" key="8">
    <source>
        <dbReference type="EMBL" id="SFF48866.1"/>
    </source>
</evidence>
<keyword evidence="2" id="KW-0663">Pyridoxal phosphate</keyword>
<evidence type="ECO:0000313" key="7">
    <source>
        <dbReference type="EMBL" id="PWL52809.1"/>
    </source>
</evidence>
<dbReference type="InterPro" id="IPR015424">
    <property type="entry name" value="PyrdxlP-dep_Trfase"/>
</dbReference>
<evidence type="ECO:0000256" key="1">
    <source>
        <dbReference type="ARBA" id="ARBA00005384"/>
    </source>
</evidence>
<dbReference type="GO" id="GO:0008483">
    <property type="term" value="F:transaminase activity"/>
    <property type="evidence" value="ECO:0007669"/>
    <property type="project" value="UniProtKB-KW"/>
</dbReference>
<keyword evidence="8" id="KW-0808">Transferase</keyword>
<keyword evidence="3" id="KW-0805">Transcription regulation</keyword>
<accession>A0A1I2J7F1</accession>
<dbReference type="Proteomes" id="UP000182135">
    <property type="component" value="Unassembled WGS sequence"/>
</dbReference>
<dbReference type="SUPFAM" id="SSF46785">
    <property type="entry name" value="Winged helix' DNA-binding domain"/>
    <property type="match status" value="1"/>
</dbReference>
<dbReference type="SUPFAM" id="SSF53383">
    <property type="entry name" value="PLP-dependent transferases"/>
    <property type="match status" value="1"/>
</dbReference>
<dbReference type="InterPro" id="IPR004839">
    <property type="entry name" value="Aminotransferase_I/II_large"/>
</dbReference>
<dbReference type="EMBL" id="QAMZ01000045">
    <property type="protein sequence ID" value="PWL52809.1"/>
    <property type="molecule type" value="Genomic_DNA"/>
</dbReference>
<dbReference type="InterPro" id="IPR036390">
    <property type="entry name" value="WH_DNA-bd_sf"/>
</dbReference>
<evidence type="ECO:0000256" key="5">
    <source>
        <dbReference type="ARBA" id="ARBA00023163"/>
    </source>
</evidence>
<keyword evidence="4 8" id="KW-0238">DNA-binding</keyword>
<dbReference type="Gene3D" id="3.90.1150.10">
    <property type="entry name" value="Aspartate Aminotransferase, domain 1"/>
    <property type="match status" value="1"/>
</dbReference>
<dbReference type="EMBL" id="FOOE01000001">
    <property type="protein sequence ID" value="SFF48866.1"/>
    <property type="molecule type" value="Genomic_DNA"/>
</dbReference>
<gene>
    <name evidence="7" type="ORF">DBY38_09935</name>
    <name evidence="8" type="ORF">SAMN04487885_10153</name>
</gene>
<evidence type="ECO:0000256" key="4">
    <source>
        <dbReference type="ARBA" id="ARBA00023125"/>
    </source>
</evidence>
<sequence length="456" mass="52436">MDTKYELIMSYIKSEIQNGNFKTKLPSIRALAIKFSCSNSTVIRAYSELEKNNLIYAMPKSGYFVSKNSLIFSDIDDEKTINFASGEPSCSIFPAKDFQKCINKAIDKYGNELFSYGAADGFLPLKSVLNKKFKTEGIDVSENKICFTNGVQEALSILSSMKFPNGKQSILIEDPTYNLFLGWIKNNNFSVYSISRNFSGISLDELEENFKNNDIKFFYTMPRLHNPLGTSYTEEEKKKIIELANKYDVYIAEDDYLYNLWNKEDMSLKAYDTEDRVVHMKSFSKTLLPSMRLGAIILPDSLKDAFFSYKIHLNFRCPQLFQGALTEFIESGQYDIYVAQIKKYYAQKLKLLKQVFDKNPINGLSYNIPLNGFFSYVNLPSTISFSELYNALSLQNIEIRNMKYFTLNEDTITNSARLSVSNINDENVIEGAEVFLRQVNELLRMRRNKANSMIEL</sequence>
<dbReference type="OrthoDB" id="163333at2"/>
<dbReference type="PROSITE" id="PS50949">
    <property type="entry name" value="HTH_GNTR"/>
    <property type="match status" value="1"/>
</dbReference>
<evidence type="ECO:0000313" key="10">
    <source>
        <dbReference type="Proteomes" id="UP000246114"/>
    </source>
</evidence>
<keyword evidence="8" id="KW-0032">Aminotransferase</keyword>
<evidence type="ECO:0000259" key="6">
    <source>
        <dbReference type="PROSITE" id="PS50949"/>
    </source>
</evidence>
<dbReference type="GO" id="GO:0003677">
    <property type="term" value="F:DNA binding"/>
    <property type="evidence" value="ECO:0007669"/>
    <property type="project" value="UniProtKB-KW"/>
</dbReference>
<dbReference type="InterPro" id="IPR015422">
    <property type="entry name" value="PyrdxlP-dep_Trfase_small"/>
</dbReference>
<dbReference type="CDD" id="cd00609">
    <property type="entry name" value="AAT_like"/>
    <property type="match status" value="1"/>
</dbReference>
<keyword evidence="9" id="KW-1185">Reference proteome</keyword>
<dbReference type="Pfam" id="PF00155">
    <property type="entry name" value="Aminotran_1_2"/>
    <property type="match status" value="1"/>
</dbReference>
<dbReference type="CDD" id="cd07377">
    <property type="entry name" value="WHTH_GntR"/>
    <property type="match status" value="1"/>
</dbReference>
<dbReference type="Pfam" id="PF00392">
    <property type="entry name" value="GntR"/>
    <property type="match status" value="1"/>
</dbReference>
<name>A0A1I2J7F1_9CLOT</name>
<feature type="domain" description="HTH gntR-type" evidence="6">
    <location>
        <begin position="2"/>
        <end position="68"/>
    </location>
</feature>